<name>A0A6L2NZP5_TANCI</name>
<organism evidence="1">
    <name type="scientific">Tanacetum cinerariifolium</name>
    <name type="common">Dalmatian daisy</name>
    <name type="synonym">Chrysanthemum cinerariifolium</name>
    <dbReference type="NCBI Taxonomy" id="118510"/>
    <lineage>
        <taxon>Eukaryota</taxon>
        <taxon>Viridiplantae</taxon>
        <taxon>Streptophyta</taxon>
        <taxon>Embryophyta</taxon>
        <taxon>Tracheophyta</taxon>
        <taxon>Spermatophyta</taxon>
        <taxon>Magnoliopsida</taxon>
        <taxon>eudicotyledons</taxon>
        <taxon>Gunneridae</taxon>
        <taxon>Pentapetalae</taxon>
        <taxon>asterids</taxon>
        <taxon>campanulids</taxon>
        <taxon>Asterales</taxon>
        <taxon>Asteraceae</taxon>
        <taxon>Asteroideae</taxon>
        <taxon>Anthemideae</taxon>
        <taxon>Anthemidinae</taxon>
        <taxon>Tanacetum</taxon>
    </lineage>
</organism>
<reference evidence="1" key="1">
    <citation type="journal article" date="2019" name="Sci. Rep.">
        <title>Draft genome of Tanacetum cinerariifolium, the natural source of mosquito coil.</title>
        <authorList>
            <person name="Yamashiro T."/>
            <person name="Shiraishi A."/>
            <person name="Satake H."/>
            <person name="Nakayama K."/>
        </authorList>
    </citation>
    <scope>NUCLEOTIDE SEQUENCE</scope>
</reference>
<dbReference type="AlphaFoldDB" id="A0A6L2NZP5"/>
<dbReference type="EMBL" id="BKCJ010010120">
    <property type="protein sequence ID" value="GEU90145.1"/>
    <property type="molecule type" value="Genomic_DNA"/>
</dbReference>
<gene>
    <name evidence="1" type="ORF">Tci_062123</name>
</gene>
<proteinExistence type="predicted"/>
<evidence type="ECO:0000313" key="1">
    <source>
        <dbReference type="EMBL" id="GEU90145.1"/>
    </source>
</evidence>
<protein>
    <submittedName>
        <fullName evidence="1">Retrovirus-related Pol polyprotein from transposon TNT 1-94</fullName>
    </submittedName>
</protein>
<comment type="caution">
    <text evidence="1">The sequence shown here is derived from an EMBL/GenBank/DDBJ whole genome shotgun (WGS) entry which is preliminary data.</text>
</comment>
<accession>A0A6L2NZP5</accession>
<sequence length="361" mass="41900">MFKSFYESTHLGLWYPKGTGIKTVVYADSDHAGDYVNRNSTSGIYVALPPRDQRNQYLRFEGLQYTDDDIMDFETRLGKIYRREVHRVQVFNFRGLTDLIDKGLSSKMLMEHGDAQGKSVFVSQYWRRLFEIRGPLVHELILKFFSTIRFGEAMAESGRQIFDNGDLSAYWREISSEGDFLGTPPSYTLIRDLMRRLCHRLIACSIVGRSQALEKVTITDLFYLKRMDVGSVNIPYLFASTYAGTLATTCYPRTMPKRIARLEEEVQELRRSIMGLRGDVDRSITNQIRFATWMRYTRRRTSDASTSTAQQDELIFTYVYYDVMAFDLFMNDSYKTSSKFSTIQRGHRCKEIDNVGEVSII</sequence>